<keyword evidence="1" id="KW-0413">Isomerase</keyword>
<dbReference type="InterPro" id="IPR035516">
    <property type="entry name" value="Gyrase/topoIV_suA_C"/>
</dbReference>
<accession>A0A3B0Q599</accession>
<dbReference type="SUPFAM" id="SSF101904">
    <property type="entry name" value="GyrA/ParC C-terminal domain-like"/>
    <property type="match status" value="1"/>
</dbReference>
<organism evidence="1 2">
    <name type="scientific">Mycoplasmopsis edwardii</name>
    <dbReference type="NCBI Taxonomy" id="53558"/>
    <lineage>
        <taxon>Bacteria</taxon>
        <taxon>Bacillati</taxon>
        <taxon>Mycoplasmatota</taxon>
        <taxon>Mycoplasmoidales</taxon>
        <taxon>Metamycoplasmataceae</taxon>
        <taxon>Mycoplasmopsis</taxon>
    </lineage>
</organism>
<dbReference type="KEGG" id="medw:NCTC10132_01277"/>
<dbReference type="Proteomes" id="UP000257559">
    <property type="component" value="Chromosome"/>
</dbReference>
<dbReference type="Gene3D" id="2.120.10.90">
    <property type="entry name" value="DNA gyrase/topoisomerase IV, subunit A, C-terminal"/>
    <property type="match status" value="1"/>
</dbReference>
<dbReference type="EC" id="5.99.1.3" evidence="1"/>
<keyword evidence="2" id="KW-1185">Reference proteome</keyword>
<protein>
    <submittedName>
        <fullName evidence="1">DNA gyrase subunit A</fullName>
        <ecNumber evidence="1">5.99.1.3</ecNumber>
    </submittedName>
</protein>
<dbReference type="GO" id="GO:0016853">
    <property type="term" value="F:isomerase activity"/>
    <property type="evidence" value="ECO:0007669"/>
    <property type="project" value="UniProtKB-KW"/>
</dbReference>
<proteinExistence type="predicted"/>
<reference evidence="2" key="1">
    <citation type="submission" date="2018-06" db="EMBL/GenBank/DDBJ databases">
        <authorList>
            <consortium name="Pathogen Informatics"/>
        </authorList>
    </citation>
    <scope>NUCLEOTIDE SEQUENCE [LARGE SCALE GENOMIC DNA]</scope>
    <source>
        <strain evidence="2">NCTC10132</strain>
    </source>
</reference>
<dbReference type="EMBL" id="LS991951">
    <property type="protein sequence ID" value="SYV97906.1"/>
    <property type="molecule type" value="Genomic_DNA"/>
</dbReference>
<sequence>MNISPDDEVVNVTLSNGLKNIVIITKNGLASMYTETDITVYSPKAKGNKGVYLSLNDKVAGFTMVDSNDVVNILSSDGQVKQLKASKMTPVPKNIKGKKVVEPKADFNTIDVHINKQGIVIAQNGNSQTLIEKIEDYNGGKITNETFYLDIPQLTSLQFQKTW</sequence>
<feature type="non-terminal residue" evidence="1">
    <location>
        <position position="163"/>
    </location>
</feature>
<gene>
    <name evidence="1" type="primary">gyrA_1</name>
    <name evidence="1" type="ORF">NCTC10132_01277</name>
</gene>
<evidence type="ECO:0000313" key="1">
    <source>
        <dbReference type="EMBL" id="SYV97906.1"/>
    </source>
</evidence>
<dbReference type="AlphaFoldDB" id="A0A3B0Q599"/>
<evidence type="ECO:0000313" key="2">
    <source>
        <dbReference type="Proteomes" id="UP000257559"/>
    </source>
</evidence>
<name>A0A3B0Q599_9BACT</name>